<comment type="caution">
    <text evidence="5">The sequence shown here is derived from an EMBL/GenBank/DDBJ whole genome shotgun (WGS) entry which is preliminary data.</text>
</comment>
<gene>
    <name evidence="5" type="ORF">IAA48_06055</name>
</gene>
<sequence>MIIYFSGTGNSRFAAQAVHSIVGGDCVDSFAYIRNAQGGEFDSDTPYVFVCPTYSWRIPRVFASFIKNSTFSGSKKAYFIMTCGSEIGNSENYIKKLCRACGLEFMGVAQIVMPENYIALFSVPDKRKADKIIRDSLTDIYTAAKRVKQGEQLDKHKTSVVDILKSSVVNKAFYRFIVSAKDFTASDQCISCGKCSSVCPLGNIKLVDSKPEWGSSCTHCMACISLCPVRAIEYGTVSKNRNRFYNSYDPAEFK</sequence>
<dbReference type="Gene3D" id="3.40.50.360">
    <property type="match status" value="1"/>
</dbReference>
<evidence type="ECO:0000256" key="1">
    <source>
        <dbReference type="ARBA" id="ARBA00022723"/>
    </source>
</evidence>
<feature type="domain" description="4Fe-4S ferredoxin-type" evidence="4">
    <location>
        <begin position="215"/>
        <end position="237"/>
    </location>
</feature>
<dbReference type="AlphaFoldDB" id="A0A9D1RDE4"/>
<dbReference type="GO" id="GO:0046872">
    <property type="term" value="F:metal ion binding"/>
    <property type="evidence" value="ECO:0007669"/>
    <property type="project" value="UniProtKB-KW"/>
</dbReference>
<name>A0A9D1RDE4_9FIRM</name>
<evidence type="ECO:0000259" key="4">
    <source>
        <dbReference type="PROSITE" id="PS51379"/>
    </source>
</evidence>
<evidence type="ECO:0000313" key="5">
    <source>
        <dbReference type="EMBL" id="HIW86043.1"/>
    </source>
</evidence>
<keyword evidence="2" id="KW-0408">Iron</keyword>
<dbReference type="InterPro" id="IPR017900">
    <property type="entry name" value="4Fe4S_Fe_S_CS"/>
</dbReference>
<keyword evidence="1" id="KW-0479">Metal-binding</keyword>
<dbReference type="Gene3D" id="3.30.70.20">
    <property type="match status" value="1"/>
</dbReference>
<dbReference type="SUPFAM" id="SSF54862">
    <property type="entry name" value="4Fe-4S ferredoxins"/>
    <property type="match status" value="1"/>
</dbReference>
<dbReference type="InterPro" id="IPR017896">
    <property type="entry name" value="4Fe4S_Fe-S-bd"/>
</dbReference>
<reference evidence="5" key="2">
    <citation type="submission" date="2021-04" db="EMBL/GenBank/DDBJ databases">
        <authorList>
            <person name="Gilroy R."/>
        </authorList>
    </citation>
    <scope>NUCLEOTIDE SEQUENCE</scope>
    <source>
        <strain evidence="5">421</strain>
    </source>
</reference>
<dbReference type="InterPro" id="IPR047964">
    <property type="entry name" value="EFR1-like"/>
</dbReference>
<dbReference type="NCBIfam" id="NF038196">
    <property type="entry name" value="ferrodoxin_EFR1"/>
    <property type="match status" value="1"/>
</dbReference>
<keyword evidence="3" id="KW-0411">Iron-sulfur</keyword>
<dbReference type="PROSITE" id="PS00198">
    <property type="entry name" value="4FE4S_FER_1"/>
    <property type="match status" value="2"/>
</dbReference>
<accession>A0A9D1RDE4</accession>
<dbReference type="GO" id="GO:0051536">
    <property type="term" value="F:iron-sulfur cluster binding"/>
    <property type="evidence" value="ECO:0007669"/>
    <property type="project" value="UniProtKB-KW"/>
</dbReference>
<dbReference type="Pfam" id="PF13237">
    <property type="entry name" value="Fer4_10"/>
    <property type="match status" value="1"/>
</dbReference>
<dbReference type="PROSITE" id="PS51379">
    <property type="entry name" value="4FE4S_FER_2"/>
    <property type="match status" value="2"/>
</dbReference>
<dbReference type="Proteomes" id="UP000824205">
    <property type="component" value="Unassembled WGS sequence"/>
</dbReference>
<dbReference type="SUPFAM" id="SSF52218">
    <property type="entry name" value="Flavoproteins"/>
    <property type="match status" value="1"/>
</dbReference>
<evidence type="ECO:0000313" key="6">
    <source>
        <dbReference type="Proteomes" id="UP000824205"/>
    </source>
</evidence>
<evidence type="ECO:0000256" key="3">
    <source>
        <dbReference type="ARBA" id="ARBA00023014"/>
    </source>
</evidence>
<feature type="domain" description="4Fe-4S ferredoxin-type" evidence="4">
    <location>
        <begin position="180"/>
        <end position="209"/>
    </location>
</feature>
<organism evidence="5 6">
    <name type="scientific">Candidatus Eubacterium faecipullorum</name>
    <dbReference type="NCBI Taxonomy" id="2838571"/>
    <lineage>
        <taxon>Bacteria</taxon>
        <taxon>Bacillati</taxon>
        <taxon>Bacillota</taxon>
        <taxon>Clostridia</taxon>
        <taxon>Eubacteriales</taxon>
        <taxon>Eubacteriaceae</taxon>
        <taxon>Eubacterium</taxon>
    </lineage>
</organism>
<dbReference type="InterPro" id="IPR029039">
    <property type="entry name" value="Flavoprotein-like_sf"/>
</dbReference>
<dbReference type="EMBL" id="DXGE01000026">
    <property type="protein sequence ID" value="HIW86043.1"/>
    <property type="molecule type" value="Genomic_DNA"/>
</dbReference>
<evidence type="ECO:0000256" key="2">
    <source>
        <dbReference type="ARBA" id="ARBA00023004"/>
    </source>
</evidence>
<proteinExistence type="predicted"/>
<protein>
    <submittedName>
        <fullName evidence="5">EFR1 family ferrodoxin</fullName>
    </submittedName>
</protein>
<reference evidence="5" key="1">
    <citation type="journal article" date="2021" name="PeerJ">
        <title>Extensive microbial diversity within the chicken gut microbiome revealed by metagenomics and culture.</title>
        <authorList>
            <person name="Gilroy R."/>
            <person name="Ravi A."/>
            <person name="Getino M."/>
            <person name="Pursley I."/>
            <person name="Horton D.L."/>
            <person name="Alikhan N.F."/>
            <person name="Baker D."/>
            <person name="Gharbi K."/>
            <person name="Hall N."/>
            <person name="Watson M."/>
            <person name="Adriaenssens E.M."/>
            <person name="Foster-Nyarko E."/>
            <person name="Jarju S."/>
            <person name="Secka A."/>
            <person name="Antonio M."/>
            <person name="Oren A."/>
            <person name="Chaudhuri R.R."/>
            <person name="La Ragione R."/>
            <person name="Hildebrand F."/>
            <person name="Pallen M.J."/>
        </authorList>
    </citation>
    <scope>NUCLEOTIDE SEQUENCE</scope>
    <source>
        <strain evidence="5">421</strain>
    </source>
</reference>